<dbReference type="STRING" id="53468.A0A0R3UH52"/>
<dbReference type="Gene3D" id="3.30.40.10">
    <property type="entry name" value="Zinc/RING finger domain, C3HC4 (zinc finger)"/>
    <property type="match status" value="1"/>
</dbReference>
<dbReference type="Proteomes" id="UP000267029">
    <property type="component" value="Unassembled WGS sequence"/>
</dbReference>
<dbReference type="AlphaFoldDB" id="A0A0R3UH52"/>
<dbReference type="Gene3D" id="3.10.20.90">
    <property type="entry name" value="Phosphatidylinositol 3-kinase Catalytic Subunit, Chain A, domain 1"/>
    <property type="match status" value="1"/>
</dbReference>
<dbReference type="GO" id="GO:0035102">
    <property type="term" value="C:PRC1 complex"/>
    <property type="evidence" value="ECO:0007669"/>
    <property type="project" value="TreeGrafter"/>
</dbReference>
<dbReference type="PROSITE" id="PS50089">
    <property type="entry name" value="ZF_RING_2"/>
    <property type="match status" value="1"/>
</dbReference>
<reference evidence="8" key="2">
    <citation type="submission" date="2019-11" db="UniProtKB">
        <authorList>
            <consortium name="WormBaseParasite"/>
        </authorList>
    </citation>
    <scope>IDENTIFICATION</scope>
</reference>
<evidence type="ECO:0000256" key="2">
    <source>
        <dbReference type="ARBA" id="ARBA00022771"/>
    </source>
</evidence>
<dbReference type="PROSITE" id="PS00518">
    <property type="entry name" value="ZF_RING_1"/>
    <property type="match status" value="1"/>
</dbReference>
<evidence type="ECO:0000313" key="8">
    <source>
        <dbReference type="WBParaSite" id="MCU_002313-RA"/>
    </source>
</evidence>
<gene>
    <name evidence="6" type="ORF">MCOS_LOCUS6628</name>
</gene>
<dbReference type="GO" id="GO:0008270">
    <property type="term" value="F:zinc ion binding"/>
    <property type="evidence" value="ECO:0007669"/>
    <property type="project" value="UniProtKB-KW"/>
</dbReference>
<dbReference type="FunFam" id="3.30.40.10:FF:000033">
    <property type="entry name" value="Polycomb group RING finger protein 3"/>
    <property type="match status" value="1"/>
</dbReference>
<proteinExistence type="predicted"/>
<accession>A0A0R3UH52</accession>
<evidence type="ECO:0000256" key="4">
    <source>
        <dbReference type="PROSITE-ProRule" id="PRU00175"/>
    </source>
</evidence>
<dbReference type="PANTHER" id="PTHR10825">
    <property type="entry name" value="RING FINGER DOMAIN-CONTAINING, POLYCOMB GROUP COMPONENT"/>
    <property type="match status" value="1"/>
</dbReference>
<evidence type="ECO:0000313" key="6">
    <source>
        <dbReference type="EMBL" id="VDD80625.1"/>
    </source>
</evidence>
<name>A0A0R3UH52_MESCO</name>
<evidence type="ECO:0000256" key="3">
    <source>
        <dbReference type="ARBA" id="ARBA00022833"/>
    </source>
</evidence>
<organism evidence="8">
    <name type="scientific">Mesocestoides corti</name>
    <name type="common">Flatworm</name>
    <dbReference type="NCBI Taxonomy" id="53468"/>
    <lineage>
        <taxon>Eukaryota</taxon>
        <taxon>Metazoa</taxon>
        <taxon>Spiralia</taxon>
        <taxon>Lophotrochozoa</taxon>
        <taxon>Platyhelminthes</taxon>
        <taxon>Cestoda</taxon>
        <taxon>Eucestoda</taxon>
        <taxon>Cyclophyllidea</taxon>
        <taxon>Mesocestoididae</taxon>
        <taxon>Mesocestoides</taxon>
    </lineage>
</organism>
<dbReference type="SMART" id="SM00184">
    <property type="entry name" value="RING"/>
    <property type="match status" value="1"/>
</dbReference>
<evidence type="ECO:0000256" key="1">
    <source>
        <dbReference type="ARBA" id="ARBA00022723"/>
    </source>
</evidence>
<dbReference type="InterPro" id="IPR017907">
    <property type="entry name" value="Znf_RING_CS"/>
</dbReference>
<dbReference type="GO" id="GO:0000122">
    <property type="term" value="P:negative regulation of transcription by RNA polymerase II"/>
    <property type="evidence" value="ECO:0007669"/>
    <property type="project" value="TreeGrafter"/>
</dbReference>
<dbReference type="SUPFAM" id="SSF57850">
    <property type="entry name" value="RING/U-box"/>
    <property type="match status" value="1"/>
</dbReference>
<reference evidence="6 7" key="1">
    <citation type="submission" date="2018-10" db="EMBL/GenBank/DDBJ databases">
        <authorList>
            <consortium name="Pathogen Informatics"/>
        </authorList>
    </citation>
    <scope>NUCLEOTIDE SEQUENCE [LARGE SCALE GENOMIC DNA]</scope>
</reference>
<protein>
    <submittedName>
        <fullName evidence="8">RING-type domain-containing protein</fullName>
    </submittedName>
</protein>
<dbReference type="OrthoDB" id="1305878at2759"/>
<dbReference type="GO" id="GO:1990841">
    <property type="term" value="F:promoter-specific chromatin binding"/>
    <property type="evidence" value="ECO:0007669"/>
    <property type="project" value="TreeGrafter"/>
</dbReference>
<dbReference type="EMBL" id="UXSR01005280">
    <property type="protein sequence ID" value="VDD80625.1"/>
    <property type="molecule type" value="Genomic_DNA"/>
</dbReference>
<dbReference type="InterPro" id="IPR001841">
    <property type="entry name" value="Znf_RING"/>
</dbReference>
<sequence>MDKVTQIPIEELNSMLTCYICKGYIIDATTVVECLHSFCKTCIIKFLEHRNTCPVCDTLLHKTRPQYAIRSDYVLQAIVYKLLPKVFEREMSSRREFYASLPSDDVRPLSPEKRGDITLSAYVDKEEERVSLELSFWRDSHPSPPGIQPTTYLLCPPALTVGHLEKLIRLKFDLKPSQHAVDFFFVAEDGDRFTSDYTISDLICLNSCASSWIRAKRGGVRNRPMKLFFSVSPVSQSPRDTVGLSQVENGATASVANNRAVLTSS</sequence>
<dbReference type="WBParaSite" id="MCU_002313-RA">
    <property type="protein sequence ID" value="MCU_002313-RA"/>
    <property type="gene ID" value="MCU_002313"/>
</dbReference>
<evidence type="ECO:0000259" key="5">
    <source>
        <dbReference type="PROSITE" id="PS50089"/>
    </source>
</evidence>
<dbReference type="PANTHER" id="PTHR10825:SF72">
    <property type="entry name" value="UBIQUITIN-LIKE DOMAIN-CONTAINING PROTEIN"/>
    <property type="match status" value="1"/>
</dbReference>
<dbReference type="InterPro" id="IPR013083">
    <property type="entry name" value="Znf_RING/FYVE/PHD"/>
</dbReference>
<keyword evidence="3" id="KW-0862">Zinc</keyword>
<evidence type="ECO:0000313" key="7">
    <source>
        <dbReference type="Proteomes" id="UP000267029"/>
    </source>
</evidence>
<keyword evidence="1" id="KW-0479">Metal-binding</keyword>
<keyword evidence="2 4" id="KW-0863">Zinc-finger</keyword>
<keyword evidence="7" id="KW-1185">Reference proteome</keyword>
<dbReference type="Pfam" id="PF13923">
    <property type="entry name" value="zf-C3HC4_2"/>
    <property type="match status" value="1"/>
</dbReference>
<feature type="domain" description="RING-type" evidence="5">
    <location>
        <begin position="18"/>
        <end position="57"/>
    </location>
</feature>